<protein>
    <submittedName>
        <fullName evidence="2">Alpha/beta fold hydrolase</fullName>
    </submittedName>
</protein>
<accession>A0ABT0CGH7</accession>
<dbReference type="EMBL" id="JAFIRA010000074">
    <property type="protein sequence ID" value="MCJ2544525.1"/>
    <property type="molecule type" value="Genomic_DNA"/>
</dbReference>
<evidence type="ECO:0000313" key="3">
    <source>
        <dbReference type="Proteomes" id="UP000830835"/>
    </source>
</evidence>
<feature type="domain" description="AB hydrolase-1" evidence="1">
    <location>
        <begin position="37"/>
        <end position="289"/>
    </location>
</feature>
<keyword evidence="3" id="KW-1185">Reference proteome</keyword>
<gene>
    <name evidence="2" type="ORF">JX360_16705</name>
</gene>
<dbReference type="SUPFAM" id="SSF53474">
    <property type="entry name" value="alpha/beta-Hydrolases"/>
    <property type="match status" value="1"/>
</dbReference>
<dbReference type="RefSeq" id="WP_244353185.1">
    <property type="nucleotide sequence ID" value="NZ_JAFIRA010000074.1"/>
</dbReference>
<evidence type="ECO:0000313" key="2">
    <source>
        <dbReference type="EMBL" id="MCJ2544525.1"/>
    </source>
</evidence>
<dbReference type="Pfam" id="PF12697">
    <property type="entry name" value="Abhydrolase_6"/>
    <property type="match status" value="1"/>
</dbReference>
<proteinExistence type="predicted"/>
<comment type="caution">
    <text evidence="2">The sequence shown here is derived from an EMBL/GenBank/DDBJ whole genome shotgun (WGS) entry which is preliminary data.</text>
</comment>
<dbReference type="GO" id="GO:0016787">
    <property type="term" value="F:hydrolase activity"/>
    <property type="evidence" value="ECO:0007669"/>
    <property type="project" value="UniProtKB-KW"/>
</dbReference>
<dbReference type="Gene3D" id="3.40.50.1820">
    <property type="entry name" value="alpha/beta hydrolase"/>
    <property type="match status" value="1"/>
</dbReference>
<dbReference type="PANTHER" id="PTHR46438">
    <property type="entry name" value="ALPHA/BETA-HYDROLASES SUPERFAMILY PROTEIN"/>
    <property type="match status" value="1"/>
</dbReference>
<dbReference type="InterPro" id="IPR029058">
    <property type="entry name" value="AB_hydrolase_fold"/>
</dbReference>
<reference evidence="2" key="1">
    <citation type="submission" date="2021-02" db="EMBL/GenBank/DDBJ databases">
        <title>The CRISPR/cas machinery reduction and long-range gene transfer in the hot spring cyanobacterium Synechococcus.</title>
        <authorList>
            <person name="Dvorak P."/>
            <person name="Jahodarova E."/>
            <person name="Hasler P."/>
            <person name="Poulickova A."/>
        </authorList>
    </citation>
    <scope>NUCLEOTIDE SEQUENCE</scope>
    <source>
        <strain evidence="2">Rupite</strain>
    </source>
</reference>
<keyword evidence="2" id="KW-0378">Hydrolase</keyword>
<evidence type="ECO:0000259" key="1">
    <source>
        <dbReference type="Pfam" id="PF12697"/>
    </source>
</evidence>
<dbReference type="PANTHER" id="PTHR46438:SF12">
    <property type="entry name" value="ALPHA_BETA-HYDROLASES SUPERFAMILY PROTEIN"/>
    <property type="match status" value="1"/>
</dbReference>
<sequence length="306" mass="33704">MRTEEPRPAPPTATEQDWQWRGYPIRYQQAGCTGPAVVLIHGFGASSDHWRKNLTQLGQHARVYAIDLLGFGGSAKPLPGPDLTYTFETWGSLVVDFLRLVVGNPAYLIGNSIGCIVALQAAVLDPAQVLGVAMLDPSLRLLHERKRGQISWLRRWSTPLIQNLLGWPPFGNFFFAQVAQAKAIRQILLQAYGRKEAVTEELVQLLLKPALDPGAAAVFLAFVRYSQGPLAEDLLPQLTCPVLILWGEADPWEPIALGRALAEFPCVVGFIPLPGVGHCPQDEAPELVNPLLLDWLRDPCKKILDT</sequence>
<organism evidence="2 3">
    <name type="scientific">Thermostichus vulcanus str. 'Rupite'</name>
    <dbReference type="NCBI Taxonomy" id="2813851"/>
    <lineage>
        <taxon>Bacteria</taxon>
        <taxon>Bacillati</taxon>
        <taxon>Cyanobacteriota</taxon>
        <taxon>Cyanophyceae</taxon>
        <taxon>Thermostichales</taxon>
        <taxon>Thermostichaceae</taxon>
        <taxon>Thermostichus</taxon>
    </lineage>
</organism>
<dbReference type="InterPro" id="IPR000073">
    <property type="entry name" value="AB_hydrolase_1"/>
</dbReference>
<dbReference type="Proteomes" id="UP000830835">
    <property type="component" value="Unassembled WGS sequence"/>
</dbReference>
<name>A0ABT0CGH7_THEVL</name>